<dbReference type="PANTHER" id="PTHR30255">
    <property type="entry name" value="SINGLE-STRANDED-DNA-SPECIFIC EXONUCLEASE RECJ"/>
    <property type="match status" value="1"/>
</dbReference>
<keyword evidence="3" id="KW-0540">Nuclease</keyword>
<dbReference type="GO" id="GO:0003676">
    <property type="term" value="F:nucleic acid binding"/>
    <property type="evidence" value="ECO:0007669"/>
    <property type="project" value="InterPro"/>
</dbReference>
<dbReference type="InterPro" id="IPR003156">
    <property type="entry name" value="DHHA1_dom"/>
</dbReference>
<evidence type="ECO:0000256" key="4">
    <source>
        <dbReference type="ARBA" id="ARBA00022801"/>
    </source>
</evidence>
<evidence type="ECO:0000313" key="9">
    <source>
        <dbReference type="EMBL" id="OGK16936.1"/>
    </source>
</evidence>
<comment type="caution">
    <text evidence="9">The sequence shown here is derived from an EMBL/GenBank/DDBJ whole genome shotgun (WGS) entry which is preliminary data.</text>
</comment>
<dbReference type="AlphaFoldDB" id="A0A1F7GDK5"/>
<dbReference type="Pfam" id="PF17768">
    <property type="entry name" value="RecJ_OB"/>
    <property type="match status" value="1"/>
</dbReference>
<dbReference type="Pfam" id="PF02272">
    <property type="entry name" value="DHHA1"/>
    <property type="match status" value="1"/>
</dbReference>
<dbReference type="InterPro" id="IPR004610">
    <property type="entry name" value="RecJ"/>
</dbReference>
<accession>A0A1F7GDK5</accession>
<evidence type="ECO:0000256" key="2">
    <source>
        <dbReference type="ARBA" id="ARBA00019841"/>
    </source>
</evidence>
<comment type="similarity">
    <text evidence="1">Belongs to the RecJ family.</text>
</comment>
<name>A0A1F7GDK5_9BACT</name>
<protein>
    <recommendedName>
        <fullName evidence="2">Single-stranded-DNA-specific exonuclease RecJ</fullName>
    </recommendedName>
</protein>
<dbReference type="Pfam" id="PF01368">
    <property type="entry name" value="DHH"/>
    <property type="match status" value="1"/>
</dbReference>
<keyword evidence="4" id="KW-0378">Hydrolase</keyword>
<dbReference type="InterPro" id="IPR041122">
    <property type="entry name" value="RecJ_OB"/>
</dbReference>
<evidence type="ECO:0000256" key="5">
    <source>
        <dbReference type="ARBA" id="ARBA00022839"/>
    </source>
</evidence>
<reference evidence="9 10" key="1">
    <citation type="journal article" date="2016" name="Nat. Commun.">
        <title>Thousands of microbial genomes shed light on interconnected biogeochemical processes in an aquifer system.</title>
        <authorList>
            <person name="Anantharaman K."/>
            <person name="Brown C.T."/>
            <person name="Hug L.A."/>
            <person name="Sharon I."/>
            <person name="Castelle C.J."/>
            <person name="Probst A.J."/>
            <person name="Thomas B.C."/>
            <person name="Singh A."/>
            <person name="Wilkins M.J."/>
            <person name="Karaoz U."/>
            <person name="Brodie E.L."/>
            <person name="Williams K.H."/>
            <person name="Hubbard S.S."/>
            <person name="Banfield J.F."/>
        </authorList>
    </citation>
    <scope>NUCLEOTIDE SEQUENCE [LARGE SCALE GENOMIC DNA]</scope>
</reference>
<dbReference type="EMBL" id="MFZG01000015">
    <property type="protein sequence ID" value="OGK16936.1"/>
    <property type="molecule type" value="Genomic_DNA"/>
</dbReference>
<organism evidence="9 10">
    <name type="scientific">Candidatus Roizmanbacteria bacterium RIFCSPHIGHO2_01_FULL_39_12c</name>
    <dbReference type="NCBI Taxonomy" id="1802031"/>
    <lineage>
        <taxon>Bacteria</taxon>
        <taxon>Candidatus Roizmaniibacteriota</taxon>
    </lineage>
</organism>
<proteinExistence type="inferred from homology"/>
<dbReference type="Gene3D" id="3.90.1640.30">
    <property type="match status" value="1"/>
</dbReference>
<feature type="domain" description="DHHA1" evidence="7">
    <location>
        <begin position="347"/>
        <end position="436"/>
    </location>
</feature>
<dbReference type="Gene3D" id="3.10.310.30">
    <property type="match status" value="1"/>
</dbReference>
<dbReference type="InterPro" id="IPR001667">
    <property type="entry name" value="DDH_dom"/>
</dbReference>
<evidence type="ECO:0000259" key="6">
    <source>
        <dbReference type="Pfam" id="PF01368"/>
    </source>
</evidence>
<dbReference type="PANTHER" id="PTHR30255:SF2">
    <property type="entry name" value="SINGLE-STRANDED-DNA-SPECIFIC EXONUCLEASE RECJ"/>
    <property type="match status" value="1"/>
</dbReference>
<dbReference type="NCBIfam" id="TIGR00644">
    <property type="entry name" value="recJ"/>
    <property type="match status" value="1"/>
</dbReference>
<dbReference type="GO" id="GO:0006310">
    <property type="term" value="P:DNA recombination"/>
    <property type="evidence" value="ECO:0007669"/>
    <property type="project" value="InterPro"/>
</dbReference>
<gene>
    <name evidence="9" type="ORF">A2774_00365</name>
</gene>
<dbReference type="GO" id="GO:0008409">
    <property type="term" value="F:5'-3' exonuclease activity"/>
    <property type="evidence" value="ECO:0007669"/>
    <property type="project" value="InterPro"/>
</dbReference>
<evidence type="ECO:0000259" key="7">
    <source>
        <dbReference type="Pfam" id="PF02272"/>
    </source>
</evidence>
<keyword evidence="5 9" id="KW-0269">Exonuclease</keyword>
<dbReference type="GO" id="GO:0006281">
    <property type="term" value="P:DNA repair"/>
    <property type="evidence" value="ECO:0007669"/>
    <property type="project" value="InterPro"/>
</dbReference>
<dbReference type="SUPFAM" id="SSF64182">
    <property type="entry name" value="DHH phosphoesterases"/>
    <property type="match status" value="1"/>
</dbReference>
<sequence>MKIVYKDEVKPNEKLTPDKLIEIILKNRQIKEKEKFLNPPHPEKINLTDFGFKRELKKTLNLLEKIRAEGKMIVVYTDYDADGITGGAILWETLHLLGFKAMPYVPHRKREGYGFSLKGIDAVKKLYHPALIISVDHGITAKDKITYAKKLGIPVVVTDHHLKPEKLPTDAVAVFHIPGLSGSGIAYIFAKAIMENFSIGIETHSHASLQNNFVSDYLSLASIGSIADLVPLLGPTRSIVKYGLAAFPKVNRIGIKHILQQAGIERRKITPYEVGFIIAPRINAVGRLQHAIDALRLLCTTKDDKAFHLAAKVGDQNKIRQDMVIKAVGEAKQMINVETHRHESLPKIIILKNKSWHEGIIGLIASKISEELFRPTIILTESDGFLKGSARSIPALHITDFLRSLKKYLIDVGGHKAAAGFTMEKKNYSNFTAEAAKTADKLLKDKELEKVIEADLKLPISTLNIDLVKDLEKLEPFGIGNPRPAFYSEVEILDVKTFGKEKNHLKLLVRDISTNKLTSGHRPLTNGYRLPIEMISFGTAAAYSSLTRGQKISIVYAPEINRWNGYENLRGKIIIISNLIENI</sequence>
<feature type="domain" description="DDH" evidence="6">
    <location>
        <begin position="73"/>
        <end position="194"/>
    </location>
</feature>
<dbReference type="InterPro" id="IPR038763">
    <property type="entry name" value="DHH_sf"/>
</dbReference>
<dbReference type="InterPro" id="IPR051673">
    <property type="entry name" value="SSDNA_exonuclease_RecJ"/>
</dbReference>
<evidence type="ECO:0000259" key="8">
    <source>
        <dbReference type="Pfam" id="PF17768"/>
    </source>
</evidence>
<evidence type="ECO:0000256" key="3">
    <source>
        <dbReference type="ARBA" id="ARBA00022722"/>
    </source>
</evidence>
<evidence type="ECO:0000313" key="10">
    <source>
        <dbReference type="Proteomes" id="UP000177208"/>
    </source>
</evidence>
<evidence type="ECO:0000256" key="1">
    <source>
        <dbReference type="ARBA" id="ARBA00005915"/>
    </source>
</evidence>
<feature type="domain" description="RecJ OB" evidence="8">
    <location>
        <begin position="455"/>
        <end position="570"/>
    </location>
</feature>
<dbReference type="Proteomes" id="UP000177208">
    <property type="component" value="Unassembled WGS sequence"/>
</dbReference>